<accession>A0A1X7A2F0</accession>
<protein>
    <submittedName>
        <fullName evidence="1">Flagellar assembly protein FliH</fullName>
    </submittedName>
    <submittedName>
        <fullName evidence="2">Flagellar assembly protein H</fullName>
    </submittedName>
</protein>
<keyword evidence="2" id="KW-0282">Flagellum</keyword>
<dbReference type="Proteomes" id="UP000193495">
    <property type="component" value="Unassembled WGS sequence"/>
</dbReference>
<evidence type="ECO:0000313" key="2">
    <source>
        <dbReference type="EMBL" id="SLN68173.1"/>
    </source>
</evidence>
<dbReference type="EMBL" id="FWFY01000014">
    <property type="protein sequence ID" value="SLN68173.1"/>
    <property type="molecule type" value="Genomic_DNA"/>
</dbReference>
<evidence type="ECO:0000313" key="4">
    <source>
        <dbReference type="Proteomes" id="UP000240624"/>
    </source>
</evidence>
<reference evidence="2 3" key="1">
    <citation type="submission" date="2017-03" db="EMBL/GenBank/DDBJ databases">
        <authorList>
            <person name="Afonso C.L."/>
            <person name="Miller P.J."/>
            <person name="Scott M.A."/>
            <person name="Spackman E."/>
            <person name="Goraichik I."/>
            <person name="Dimitrov K.M."/>
            <person name="Suarez D.L."/>
            <person name="Swayne D.E."/>
        </authorList>
    </citation>
    <scope>NUCLEOTIDE SEQUENCE [LARGE SCALE GENOMIC DNA]</scope>
    <source>
        <strain evidence="2 3">CECT 8367</strain>
    </source>
</reference>
<dbReference type="AlphaFoldDB" id="A0A1X7A2F0"/>
<dbReference type="Proteomes" id="UP000240624">
    <property type="component" value="Unassembled WGS sequence"/>
</dbReference>
<name>A0A1X7A2F0_9RHOB</name>
<dbReference type="OrthoDB" id="7873045at2"/>
<evidence type="ECO:0000313" key="1">
    <source>
        <dbReference type="EMBL" id="PSK81197.1"/>
    </source>
</evidence>
<reference evidence="1 4" key="2">
    <citation type="submission" date="2018-03" db="EMBL/GenBank/DDBJ databases">
        <title>Genomic Encyclopedia of Archaeal and Bacterial Type Strains, Phase II (KMG-II): from individual species to whole genera.</title>
        <authorList>
            <person name="Goeker M."/>
        </authorList>
    </citation>
    <scope>NUCLEOTIDE SEQUENCE [LARGE SCALE GENOMIC DNA]</scope>
    <source>
        <strain evidence="1 4">DSM 29956</strain>
    </source>
</reference>
<proteinExistence type="predicted"/>
<keyword evidence="4" id="KW-1185">Reference proteome</keyword>
<keyword evidence="2" id="KW-0966">Cell projection</keyword>
<sequence length="216" mass="23628">MSIFERDFDHEIAQERQLARREAQARHTDDELLAAVAAARDEALAQGRAEGRAEAEAEARAAEDVARSVALERIAGRLGEIMAQEARHRAALEAQLLDYAATTAATVLPEILEAHAHRRALAQIRRGLRLGLGAARLDITLPPGSQDLQREVEALIADRNLGARSHVTIDPELVPGDARVFWEGGNLDYSFAQICDAILNTLRASARPHPQAEDRT</sequence>
<keyword evidence="2" id="KW-0969">Cilium</keyword>
<gene>
    <name evidence="1" type="ORF">CLV79_11733</name>
    <name evidence="2" type="ORF">LOS8367_03412</name>
</gene>
<evidence type="ECO:0000313" key="3">
    <source>
        <dbReference type="Proteomes" id="UP000193495"/>
    </source>
</evidence>
<dbReference type="RefSeq" id="WP_085897717.1">
    <property type="nucleotide sequence ID" value="NZ_FWFY01000014.1"/>
</dbReference>
<organism evidence="2 3">
    <name type="scientific">Limimaricola soesokkakensis</name>
    <dbReference type="NCBI Taxonomy" id="1343159"/>
    <lineage>
        <taxon>Bacteria</taxon>
        <taxon>Pseudomonadati</taxon>
        <taxon>Pseudomonadota</taxon>
        <taxon>Alphaproteobacteria</taxon>
        <taxon>Rhodobacterales</taxon>
        <taxon>Paracoccaceae</taxon>
        <taxon>Limimaricola</taxon>
    </lineage>
</organism>
<dbReference type="EMBL" id="PYGB01000017">
    <property type="protein sequence ID" value="PSK81197.1"/>
    <property type="molecule type" value="Genomic_DNA"/>
</dbReference>